<reference evidence="1" key="1">
    <citation type="submission" date="2022-11" db="EMBL/GenBank/DDBJ databases">
        <title>Centuries of genome instability and evolution in soft-shell clam transmissible cancer (bioRxiv).</title>
        <authorList>
            <person name="Hart S.F.M."/>
            <person name="Yonemitsu M.A."/>
            <person name="Giersch R.M."/>
            <person name="Beal B.F."/>
            <person name="Arriagada G."/>
            <person name="Davis B.W."/>
            <person name="Ostrander E.A."/>
            <person name="Goff S.P."/>
            <person name="Metzger M.J."/>
        </authorList>
    </citation>
    <scope>NUCLEOTIDE SEQUENCE</scope>
    <source>
        <strain evidence="1">MELC-2E11</strain>
        <tissue evidence="1">Siphon/mantle</tissue>
    </source>
</reference>
<protein>
    <submittedName>
        <fullName evidence="1">Uncharacterized protein</fullName>
    </submittedName>
</protein>
<accession>A0ABY7DB50</accession>
<gene>
    <name evidence="1" type="ORF">MAR_007377</name>
</gene>
<dbReference type="EMBL" id="CP111012">
    <property type="protein sequence ID" value="WAQ94906.1"/>
    <property type="molecule type" value="Genomic_DNA"/>
</dbReference>
<organism evidence="1 2">
    <name type="scientific">Mya arenaria</name>
    <name type="common">Soft-shell clam</name>
    <dbReference type="NCBI Taxonomy" id="6604"/>
    <lineage>
        <taxon>Eukaryota</taxon>
        <taxon>Metazoa</taxon>
        <taxon>Spiralia</taxon>
        <taxon>Lophotrochozoa</taxon>
        <taxon>Mollusca</taxon>
        <taxon>Bivalvia</taxon>
        <taxon>Autobranchia</taxon>
        <taxon>Heteroconchia</taxon>
        <taxon>Euheterodonta</taxon>
        <taxon>Imparidentia</taxon>
        <taxon>Neoheterodontei</taxon>
        <taxon>Myida</taxon>
        <taxon>Myoidea</taxon>
        <taxon>Myidae</taxon>
        <taxon>Mya</taxon>
    </lineage>
</organism>
<dbReference type="Proteomes" id="UP001164746">
    <property type="component" value="Chromosome 1"/>
</dbReference>
<keyword evidence="2" id="KW-1185">Reference proteome</keyword>
<name>A0ABY7DB50_MYAAR</name>
<proteinExistence type="predicted"/>
<sequence length="62" mass="7229">MSQLNLVARTYSQFVVNMIDTIKARSKQLIDMHFPNALPNAMKTMLTFVNIKYVQMIADEHR</sequence>
<evidence type="ECO:0000313" key="1">
    <source>
        <dbReference type="EMBL" id="WAQ94906.1"/>
    </source>
</evidence>
<evidence type="ECO:0000313" key="2">
    <source>
        <dbReference type="Proteomes" id="UP001164746"/>
    </source>
</evidence>